<organism evidence="4 5">
    <name type="scientific">Streptomyces sannanensis</name>
    <dbReference type="NCBI Taxonomy" id="285536"/>
    <lineage>
        <taxon>Bacteria</taxon>
        <taxon>Bacillati</taxon>
        <taxon>Actinomycetota</taxon>
        <taxon>Actinomycetes</taxon>
        <taxon>Kitasatosporales</taxon>
        <taxon>Streptomycetaceae</taxon>
        <taxon>Streptomyces</taxon>
    </lineage>
</organism>
<name>A0ABP6SJ76_9ACTN</name>
<evidence type="ECO:0000313" key="4">
    <source>
        <dbReference type="EMBL" id="GAA3377870.1"/>
    </source>
</evidence>
<accession>A0ABP6SJ76</accession>
<feature type="domain" description="Tyr recombinase" evidence="3">
    <location>
        <begin position="88"/>
        <end position="173"/>
    </location>
</feature>
<feature type="transmembrane region" description="Helical" evidence="2">
    <location>
        <begin position="179"/>
        <end position="198"/>
    </location>
</feature>
<dbReference type="Proteomes" id="UP001499990">
    <property type="component" value="Unassembled WGS sequence"/>
</dbReference>
<keyword evidence="2" id="KW-0812">Transmembrane</keyword>
<protein>
    <recommendedName>
        <fullName evidence="3">Tyr recombinase domain-containing protein</fullName>
    </recommendedName>
</protein>
<sequence>MEQAFYPFSPFVSGTKTADRVLSYGTTARTSTPQDAVLARPSGGDAPLGAGGAQGVGVTHCGGQHTGPAGAAHAPRVREENLALLDPKTRALVLICRDEGLRISEALILKTDCLKKTPSGHWALVPYKSKDKSFRAIPASRAVVDAVREQHGRVRERFGDACRWLFPKVSGNPDGKYPMPYGILAALLWLLPVLLALTPSARTRIGIMGT</sequence>
<gene>
    <name evidence="4" type="ORF">GCM10020367_55270</name>
</gene>
<keyword evidence="2" id="KW-0472">Membrane</keyword>
<evidence type="ECO:0000259" key="3">
    <source>
        <dbReference type="Pfam" id="PF00589"/>
    </source>
</evidence>
<dbReference type="InterPro" id="IPR013762">
    <property type="entry name" value="Integrase-like_cat_sf"/>
</dbReference>
<evidence type="ECO:0000256" key="2">
    <source>
        <dbReference type="SAM" id="Phobius"/>
    </source>
</evidence>
<proteinExistence type="predicted"/>
<reference evidence="5" key="1">
    <citation type="journal article" date="2019" name="Int. J. Syst. Evol. Microbiol.">
        <title>The Global Catalogue of Microorganisms (GCM) 10K type strain sequencing project: providing services to taxonomists for standard genome sequencing and annotation.</title>
        <authorList>
            <consortium name="The Broad Institute Genomics Platform"/>
            <consortium name="The Broad Institute Genome Sequencing Center for Infectious Disease"/>
            <person name="Wu L."/>
            <person name="Ma J."/>
        </authorList>
    </citation>
    <scope>NUCLEOTIDE SEQUENCE [LARGE SCALE GENOMIC DNA]</scope>
    <source>
        <strain evidence="5">JCM 9651</strain>
    </source>
</reference>
<dbReference type="InterPro" id="IPR011010">
    <property type="entry name" value="DNA_brk_join_enz"/>
</dbReference>
<keyword evidence="2" id="KW-1133">Transmembrane helix</keyword>
<keyword evidence="5" id="KW-1185">Reference proteome</keyword>
<comment type="caution">
    <text evidence="4">The sequence shown here is derived from an EMBL/GenBank/DDBJ whole genome shotgun (WGS) entry which is preliminary data.</text>
</comment>
<evidence type="ECO:0000256" key="1">
    <source>
        <dbReference type="ARBA" id="ARBA00023172"/>
    </source>
</evidence>
<dbReference type="SUPFAM" id="SSF56349">
    <property type="entry name" value="DNA breaking-rejoining enzymes"/>
    <property type="match status" value="1"/>
</dbReference>
<dbReference type="Gene3D" id="1.10.443.10">
    <property type="entry name" value="Intergrase catalytic core"/>
    <property type="match status" value="1"/>
</dbReference>
<dbReference type="Pfam" id="PF00589">
    <property type="entry name" value="Phage_integrase"/>
    <property type="match status" value="1"/>
</dbReference>
<dbReference type="EMBL" id="BAAAYL010000001">
    <property type="protein sequence ID" value="GAA3377870.1"/>
    <property type="molecule type" value="Genomic_DNA"/>
</dbReference>
<evidence type="ECO:0000313" key="5">
    <source>
        <dbReference type="Proteomes" id="UP001499990"/>
    </source>
</evidence>
<keyword evidence="1" id="KW-0233">DNA recombination</keyword>
<dbReference type="InterPro" id="IPR002104">
    <property type="entry name" value="Integrase_catalytic"/>
</dbReference>